<dbReference type="CDD" id="cd01834">
    <property type="entry name" value="SGNH_hydrolase_like_2"/>
    <property type="match status" value="1"/>
</dbReference>
<feature type="domain" description="SGNH hydrolase-type esterase" evidence="1">
    <location>
        <begin position="72"/>
        <end position="262"/>
    </location>
</feature>
<dbReference type="InterPro" id="IPR019546">
    <property type="entry name" value="TAT_signal_bac_arc"/>
</dbReference>
<dbReference type="EMBL" id="CP007451">
    <property type="protein sequence ID" value="AHW60442.1"/>
    <property type="molecule type" value="Genomic_DNA"/>
</dbReference>
<keyword evidence="3" id="KW-1185">Reference proteome</keyword>
<gene>
    <name evidence="2" type="ORF">FH5T_14590</name>
</gene>
<dbReference type="SUPFAM" id="SSF52266">
    <property type="entry name" value="SGNH hydrolase"/>
    <property type="match status" value="1"/>
</dbReference>
<dbReference type="Gene3D" id="3.40.50.1110">
    <property type="entry name" value="SGNH hydrolase"/>
    <property type="match status" value="1"/>
</dbReference>
<proteinExistence type="predicted"/>
<dbReference type="PANTHER" id="PTHR30383:SF5">
    <property type="entry name" value="SGNH HYDROLASE-TYPE ESTERASE DOMAIN-CONTAINING PROTEIN"/>
    <property type="match status" value="1"/>
</dbReference>
<name>A0ABM5Q9G4_9BACT</name>
<evidence type="ECO:0000313" key="3">
    <source>
        <dbReference type="Proteomes" id="UP000023772"/>
    </source>
</evidence>
<organism evidence="2 3">
    <name type="scientific">Draconibacterium orientale</name>
    <dbReference type="NCBI Taxonomy" id="1168034"/>
    <lineage>
        <taxon>Bacteria</taxon>
        <taxon>Pseudomonadati</taxon>
        <taxon>Bacteroidota</taxon>
        <taxon>Bacteroidia</taxon>
        <taxon>Marinilabiliales</taxon>
        <taxon>Prolixibacteraceae</taxon>
        <taxon>Draconibacterium</taxon>
    </lineage>
</organism>
<protein>
    <submittedName>
        <fullName evidence="2">Lysophospholipase</fullName>
    </submittedName>
</protein>
<dbReference type="InterPro" id="IPR013830">
    <property type="entry name" value="SGNH_hydro"/>
</dbReference>
<reference evidence="2 3" key="1">
    <citation type="submission" date="2014-03" db="EMBL/GenBank/DDBJ databases">
        <title>Complete genome sequence of a deeply braunched marine Bacteroidia bacterium Draconibacterium orientale type strain FH5T.</title>
        <authorList>
            <person name="Li X."/>
            <person name="Wang X."/>
            <person name="Xie Z."/>
            <person name="Du Z."/>
            <person name="Chen G."/>
        </authorList>
    </citation>
    <scope>NUCLEOTIDE SEQUENCE [LARGE SCALE GENOMIC DNA]</scope>
    <source>
        <strain evidence="2 3">FH5</strain>
    </source>
</reference>
<dbReference type="NCBIfam" id="TIGR01409">
    <property type="entry name" value="TAT_signal_seq"/>
    <property type="match status" value="1"/>
</dbReference>
<dbReference type="InterPro" id="IPR051532">
    <property type="entry name" value="Ester_Hydrolysis_Enzymes"/>
</dbReference>
<dbReference type="InterPro" id="IPR036514">
    <property type="entry name" value="SGNH_hydro_sf"/>
</dbReference>
<dbReference type="Pfam" id="PF13472">
    <property type="entry name" value="Lipase_GDSL_2"/>
    <property type="match status" value="1"/>
</dbReference>
<accession>A0ABM5Q9G4</accession>
<evidence type="ECO:0000313" key="2">
    <source>
        <dbReference type="EMBL" id="AHW60442.1"/>
    </source>
</evidence>
<evidence type="ECO:0000259" key="1">
    <source>
        <dbReference type="Pfam" id="PF13472"/>
    </source>
</evidence>
<dbReference type="PANTHER" id="PTHR30383">
    <property type="entry name" value="THIOESTERASE 1/PROTEASE 1/LYSOPHOSPHOLIPASE L1"/>
    <property type="match status" value="1"/>
</dbReference>
<dbReference type="Proteomes" id="UP000023772">
    <property type="component" value="Chromosome"/>
</dbReference>
<sequence>MLNRWHKFLLLFFINQLKSNQMSISRRNFLYKSTAGAVAAASITSIVSACVSEPEQKKESIFAKGDTVLFQGDSITDAGRDRQDESANRAWSFGNGYALLAASQLLNAYPEEQLTIYNRGISGNKVFQLADRWEKDCLELNPDVLSILIGVNDYWHTRNGNYDGTIEVYENDYRALLKRTQEAFPGVKLVLCEPFYVLETSAVDETWIEPMKQYQVAAKKISDEFETIWVPFQQVFDEAIKHAPGTYWTPDGVHPSMAGAQLMAAAWLKAVGE</sequence>